<sequence length="267" mass="29283">MKIYISADIEGITGTTSWSETEKSLPNDYDIFADQMTNEVKAACDGAIKAGAADIFVKDAHDTGRNIKHDKLPEIAKLMRGWSGHPFSMVSGLDESFDAAIFIGYHSGGYTGGNPLAHTMNNSDVSYIKMNGEYTSEFLIHAYAAATVGVPVVFVSGDADLSREIKKVNSNIETLAVKECSGGASISIHPDKAISMTEKLVTNALSKDLSKCLLKLPEEFEIEIAYRDPAKASRLSYYPGVKQLSGNILYYKTENYFEVLRMFNFLT</sequence>
<dbReference type="Proteomes" id="UP000190080">
    <property type="component" value="Unassembled WGS sequence"/>
</dbReference>
<feature type="binding site" evidence="2">
    <location>
        <position position="8"/>
    </location>
    <ligand>
        <name>Zn(2+)</name>
        <dbReference type="ChEBI" id="CHEBI:29105"/>
        <label>2</label>
    </ligand>
</feature>
<dbReference type="PIRSF" id="PIRSF015853">
    <property type="entry name" value="Pep_DppA"/>
    <property type="match status" value="1"/>
</dbReference>
<protein>
    <submittedName>
        <fullName evidence="3">D-aminopeptidase</fullName>
        <ecNumber evidence="3">3.4.11.-</ecNumber>
    </submittedName>
</protein>
<dbReference type="STRING" id="1450648.CLORY_14260"/>
<feature type="binding site" evidence="2">
    <location>
        <position position="106"/>
    </location>
    <ligand>
        <name>Zn(2+)</name>
        <dbReference type="ChEBI" id="CHEBI:29105"/>
        <label>2</label>
    </ligand>
</feature>
<dbReference type="Gene3D" id="3.40.50.10780">
    <property type="entry name" value="Dipeptide transport protein"/>
    <property type="match status" value="1"/>
</dbReference>
<organism evidence="3 4">
    <name type="scientific">Clostridium oryzae</name>
    <dbReference type="NCBI Taxonomy" id="1450648"/>
    <lineage>
        <taxon>Bacteria</taxon>
        <taxon>Bacillati</taxon>
        <taxon>Bacillota</taxon>
        <taxon>Clostridia</taxon>
        <taxon>Eubacteriales</taxon>
        <taxon>Clostridiaceae</taxon>
        <taxon>Clostridium</taxon>
    </lineage>
</organism>
<feature type="binding site" evidence="2">
    <location>
        <position position="137"/>
    </location>
    <ligand>
        <name>Zn(2+)</name>
        <dbReference type="ChEBI" id="CHEBI:29105"/>
        <label>2</label>
    </ligand>
</feature>
<accession>A0A1V4ITB8</accession>
<dbReference type="SUPFAM" id="SSF63992">
    <property type="entry name" value="Dipeptide transport protein"/>
    <property type="match status" value="1"/>
</dbReference>
<feature type="binding site" evidence="2">
    <location>
        <position position="61"/>
    </location>
    <ligand>
        <name>Zn(2+)</name>
        <dbReference type="ChEBI" id="CHEBI:29105"/>
        <label>2</label>
    </ligand>
</feature>
<evidence type="ECO:0000256" key="2">
    <source>
        <dbReference type="PIRSR" id="PIRSR015853-2"/>
    </source>
</evidence>
<proteinExistence type="predicted"/>
<dbReference type="GO" id="GO:0046872">
    <property type="term" value="F:metal ion binding"/>
    <property type="evidence" value="ECO:0007669"/>
    <property type="project" value="UniProtKB-KW"/>
</dbReference>
<name>A0A1V4ITB8_9CLOT</name>
<evidence type="ECO:0000313" key="3">
    <source>
        <dbReference type="EMBL" id="OPJ63060.1"/>
    </source>
</evidence>
<dbReference type="RefSeq" id="WP_079422836.1">
    <property type="nucleotide sequence ID" value="NZ_MZGV01000011.1"/>
</dbReference>
<keyword evidence="3" id="KW-0031">Aminopeptidase</keyword>
<feature type="binding site" evidence="2">
    <location>
        <position position="10"/>
    </location>
    <ligand>
        <name>Zn(2+)</name>
        <dbReference type="ChEBI" id="CHEBI:29105"/>
        <label>1</label>
    </ligand>
</feature>
<keyword evidence="4" id="KW-1185">Reference proteome</keyword>
<dbReference type="EMBL" id="MZGV01000011">
    <property type="protein sequence ID" value="OPJ63060.1"/>
    <property type="molecule type" value="Genomic_DNA"/>
</dbReference>
<dbReference type="CDD" id="cd08770">
    <property type="entry name" value="DAP_dppA_3"/>
    <property type="match status" value="1"/>
</dbReference>
<dbReference type="InterPro" id="IPR027476">
    <property type="entry name" value="DppA_N"/>
</dbReference>
<feature type="active site" description="Nucleophile" evidence="1">
    <location>
        <position position="118"/>
    </location>
</feature>
<dbReference type="InterPro" id="IPR007035">
    <property type="entry name" value="Peptidase_M55"/>
</dbReference>
<evidence type="ECO:0000313" key="4">
    <source>
        <dbReference type="Proteomes" id="UP000190080"/>
    </source>
</evidence>
<dbReference type="AlphaFoldDB" id="A0A1V4ITB8"/>
<dbReference type="GO" id="GO:0004177">
    <property type="term" value="F:aminopeptidase activity"/>
    <property type="evidence" value="ECO:0007669"/>
    <property type="project" value="UniProtKB-KW"/>
</dbReference>
<feature type="binding site" evidence="2">
    <location>
        <position position="8"/>
    </location>
    <ligand>
        <name>Zn(2+)</name>
        <dbReference type="ChEBI" id="CHEBI:29105"/>
        <label>1</label>
    </ligand>
</feature>
<dbReference type="Gene3D" id="3.30.1360.130">
    <property type="entry name" value="Dipeptide transport protein"/>
    <property type="match status" value="1"/>
</dbReference>
<evidence type="ECO:0000256" key="1">
    <source>
        <dbReference type="PIRSR" id="PIRSR015853-1"/>
    </source>
</evidence>
<keyword evidence="2" id="KW-0862">Zinc</keyword>
<dbReference type="EC" id="3.4.11.-" evidence="3"/>
<gene>
    <name evidence="3" type="primary">dppA</name>
    <name evidence="3" type="ORF">CLORY_14260</name>
</gene>
<dbReference type="OrthoDB" id="9785420at2"/>
<dbReference type="Pfam" id="PF04951">
    <property type="entry name" value="Peptidase_M55"/>
    <property type="match status" value="1"/>
</dbReference>
<keyword evidence="3" id="KW-0645">Protease</keyword>
<dbReference type="InterPro" id="IPR036177">
    <property type="entry name" value="Peptidase_M55_sf"/>
</dbReference>
<keyword evidence="3" id="KW-0378">Hydrolase</keyword>
<reference evidence="3 4" key="1">
    <citation type="submission" date="2017-03" db="EMBL/GenBank/DDBJ databases">
        <title>Genome sequence of Clostridium oryzae DSM 28571.</title>
        <authorList>
            <person name="Poehlein A."/>
            <person name="Daniel R."/>
        </authorList>
    </citation>
    <scope>NUCLEOTIDE SEQUENCE [LARGE SCALE GENOMIC DNA]</scope>
    <source>
        <strain evidence="3 4">DSM 28571</strain>
    </source>
</reference>
<keyword evidence="2" id="KW-0479">Metal-binding</keyword>
<comment type="caution">
    <text evidence="3">The sequence shown here is derived from an EMBL/GenBank/DDBJ whole genome shotgun (WGS) entry which is preliminary data.</text>
</comment>